<reference evidence="2" key="2">
    <citation type="submission" date="2015-01" db="EMBL/GenBank/DDBJ databases">
        <title>Evolutionary Origins and Diversification of the Mycorrhizal Mutualists.</title>
        <authorList>
            <consortium name="DOE Joint Genome Institute"/>
            <consortium name="Mycorrhizal Genomics Consortium"/>
            <person name="Kohler A."/>
            <person name="Kuo A."/>
            <person name="Nagy L.G."/>
            <person name="Floudas D."/>
            <person name="Copeland A."/>
            <person name="Barry K.W."/>
            <person name="Cichocki N."/>
            <person name="Veneault-Fourrey C."/>
            <person name="LaButti K."/>
            <person name="Lindquist E.A."/>
            <person name="Lipzen A."/>
            <person name="Lundell T."/>
            <person name="Morin E."/>
            <person name="Murat C."/>
            <person name="Riley R."/>
            <person name="Ohm R."/>
            <person name="Sun H."/>
            <person name="Tunlid A."/>
            <person name="Henrissat B."/>
            <person name="Grigoriev I.V."/>
            <person name="Hibbett D.S."/>
            <person name="Martin F."/>
        </authorList>
    </citation>
    <scope>NUCLEOTIDE SEQUENCE [LARGE SCALE GENOMIC DNA]</scope>
    <source>
        <strain evidence="2">UH-Slu-Lm8-n1</strain>
    </source>
</reference>
<gene>
    <name evidence="1" type="ORF">CY34DRAFT_620082</name>
</gene>
<dbReference type="InParanoid" id="A0A0D0BEI2"/>
<organism evidence="1 2">
    <name type="scientific">Suillus luteus UH-Slu-Lm8-n1</name>
    <dbReference type="NCBI Taxonomy" id="930992"/>
    <lineage>
        <taxon>Eukaryota</taxon>
        <taxon>Fungi</taxon>
        <taxon>Dikarya</taxon>
        <taxon>Basidiomycota</taxon>
        <taxon>Agaricomycotina</taxon>
        <taxon>Agaricomycetes</taxon>
        <taxon>Agaricomycetidae</taxon>
        <taxon>Boletales</taxon>
        <taxon>Suillineae</taxon>
        <taxon>Suillaceae</taxon>
        <taxon>Suillus</taxon>
    </lineage>
</organism>
<dbReference type="HOGENOM" id="CLU_1856631_0_0_1"/>
<dbReference type="EMBL" id="KN835189">
    <property type="protein sequence ID" value="KIK44522.1"/>
    <property type="molecule type" value="Genomic_DNA"/>
</dbReference>
<evidence type="ECO:0000313" key="2">
    <source>
        <dbReference type="Proteomes" id="UP000054485"/>
    </source>
</evidence>
<dbReference type="AlphaFoldDB" id="A0A0D0BEI2"/>
<evidence type="ECO:0000313" key="1">
    <source>
        <dbReference type="EMBL" id="KIK44522.1"/>
    </source>
</evidence>
<sequence>MIYRDFPADTYTSSRCPLLLSDSGSIRYATDRWPTTNYLYEQALTFLDTTGMVQTSLRCRHNAMRCDGFALELLSPCSTVLDTHSSWHKLSRVANTDDATSTGCVKYTNITRSFGCVFKNTTKFRLSSKLQNFTLPTS</sequence>
<name>A0A0D0BEI2_9AGAM</name>
<protein>
    <submittedName>
        <fullName evidence="1">Uncharacterized protein</fullName>
    </submittedName>
</protein>
<proteinExistence type="predicted"/>
<dbReference type="Proteomes" id="UP000054485">
    <property type="component" value="Unassembled WGS sequence"/>
</dbReference>
<keyword evidence="2" id="KW-1185">Reference proteome</keyword>
<accession>A0A0D0BEI2</accession>
<reference evidence="1 2" key="1">
    <citation type="submission" date="2014-04" db="EMBL/GenBank/DDBJ databases">
        <authorList>
            <consortium name="DOE Joint Genome Institute"/>
            <person name="Kuo A."/>
            <person name="Ruytinx J."/>
            <person name="Rineau F."/>
            <person name="Colpaert J."/>
            <person name="Kohler A."/>
            <person name="Nagy L.G."/>
            <person name="Floudas D."/>
            <person name="Copeland A."/>
            <person name="Barry K.W."/>
            <person name="Cichocki N."/>
            <person name="Veneault-Fourrey C."/>
            <person name="LaButti K."/>
            <person name="Lindquist E.A."/>
            <person name="Lipzen A."/>
            <person name="Lundell T."/>
            <person name="Morin E."/>
            <person name="Murat C."/>
            <person name="Sun H."/>
            <person name="Tunlid A."/>
            <person name="Henrissat B."/>
            <person name="Grigoriev I.V."/>
            <person name="Hibbett D.S."/>
            <person name="Martin F."/>
            <person name="Nordberg H.P."/>
            <person name="Cantor M.N."/>
            <person name="Hua S.X."/>
        </authorList>
    </citation>
    <scope>NUCLEOTIDE SEQUENCE [LARGE SCALE GENOMIC DNA]</scope>
    <source>
        <strain evidence="1 2">UH-Slu-Lm8-n1</strain>
    </source>
</reference>